<feature type="signal peptide" evidence="6">
    <location>
        <begin position="1"/>
        <end position="21"/>
    </location>
</feature>
<dbReference type="PROSITE" id="PS51257">
    <property type="entry name" value="PROKAR_LIPOPROTEIN"/>
    <property type="match status" value="1"/>
</dbReference>
<dbReference type="AlphaFoldDB" id="A0A0R1KZ30"/>
<dbReference type="PANTHER" id="PTHR30290">
    <property type="entry name" value="PERIPLASMIC BINDING COMPONENT OF ABC TRANSPORTER"/>
    <property type="match status" value="1"/>
</dbReference>
<gene>
    <name evidence="8" type="ORF">FD17_GL002438</name>
</gene>
<dbReference type="GO" id="GO:1904680">
    <property type="term" value="F:peptide transmembrane transporter activity"/>
    <property type="evidence" value="ECO:0007669"/>
    <property type="project" value="TreeGrafter"/>
</dbReference>
<sequence>MKNIKKWLVLGAVSLSTLAFAACSNNKNSESQSKPISMPTTYSASGKATKAGNDSTLTAAEVVDAPFTGITLAVLQDNVEDSDVYSPGGGDQLFKSNKDFKIVNGGLANLKLDRSNNTATITIRKNAKWSNGSPVIAKDVEYAYEIIGNRNTAAEQYSSDMATIKGMAAYHSGKTTTISGITYPDGQNGKQVVIHYTHLSPAMQYAGNSFLWGTVVPYNHIKNVKISKLTSAPAIRKHPIFVGPYKLQNQVQGESTAWVPNKYYWGPQPKIKHIDIQVVSSSNSAAAFKAKKFDFALGGLPASQYKSVKGIKGYTLAGAPGLSYGYFGFNVGYFDTKKNKNVMYKHSKMGNKNLRKAMLYAVNLDQVNKKILSGVQWRPNTLIPPIFKKYHENKAAGFPYDMAKAKKLLKDAGYKKKGKWYVQPNGKKLTIHFGAMQGSAASNEISRYEVQQWRKLGLNVQMTNGRPLEINSFYSILGKPKQSKIDVFVGGWQLTYEPTPTQFYGEDATYNMGHFVTKKNTELLNSLNNSKAWNQSYRTKQFKKWQEYMNEQAAYAPQSTLLSFTPVNHRLKNFKQAAYNNYLFPTFWDNLELTSSNPK</sequence>
<comment type="caution">
    <text evidence="8">The sequence shown here is derived from an EMBL/GenBank/DDBJ whole genome shotgun (WGS) entry which is preliminary data.</text>
</comment>
<evidence type="ECO:0000256" key="1">
    <source>
        <dbReference type="ARBA" id="ARBA00004196"/>
    </source>
</evidence>
<evidence type="ECO:0000256" key="2">
    <source>
        <dbReference type="ARBA" id="ARBA00005695"/>
    </source>
</evidence>
<evidence type="ECO:0000313" key="8">
    <source>
        <dbReference type="EMBL" id="KRK88568.1"/>
    </source>
</evidence>
<feature type="chain" id="PRO_5006406957" evidence="6">
    <location>
        <begin position="22"/>
        <end position="599"/>
    </location>
</feature>
<dbReference type="Gene3D" id="3.10.105.10">
    <property type="entry name" value="Dipeptide-binding Protein, Domain 3"/>
    <property type="match status" value="1"/>
</dbReference>
<protein>
    <submittedName>
        <fullName evidence="8">ABC transporter periplasmic protein</fullName>
    </submittedName>
</protein>
<evidence type="ECO:0000256" key="3">
    <source>
        <dbReference type="ARBA" id="ARBA00022448"/>
    </source>
</evidence>
<evidence type="ECO:0000256" key="5">
    <source>
        <dbReference type="SAM" id="MobiDB-lite"/>
    </source>
</evidence>
<keyword evidence="9" id="KW-1185">Reference proteome</keyword>
<dbReference type="PATRIC" id="fig|1423808.3.peg.2489"/>
<feature type="domain" description="Solute-binding protein family 5" evidence="7">
    <location>
        <begin position="113"/>
        <end position="505"/>
    </location>
</feature>
<dbReference type="InterPro" id="IPR030678">
    <property type="entry name" value="Peptide/Ni-bd"/>
</dbReference>
<dbReference type="GO" id="GO:0015833">
    <property type="term" value="P:peptide transport"/>
    <property type="evidence" value="ECO:0007669"/>
    <property type="project" value="TreeGrafter"/>
</dbReference>
<proteinExistence type="inferred from homology"/>
<name>A0A0R1KZ30_9LACO</name>
<dbReference type="OrthoDB" id="9796817at2"/>
<dbReference type="Gene3D" id="3.40.190.10">
    <property type="entry name" value="Periplasmic binding protein-like II"/>
    <property type="match status" value="1"/>
</dbReference>
<comment type="similarity">
    <text evidence="2">Belongs to the bacterial solute-binding protein 5 family.</text>
</comment>
<dbReference type="Proteomes" id="UP000051581">
    <property type="component" value="Unassembled WGS sequence"/>
</dbReference>
<dbReference type="GO" id="GO:0042597">
    <property type="term" value="C:periplasmic space"/>
    <property type="evidence" value="ECO:0007669"/>
    <property type="project" value="UniProtKB-ARBA"/>
</dbReference>
<dbReference type="GO" id="GO:0043190">
    <property type="term" value="C:ATP-binding cassette (ABC) transporter complex"/>
    <property type="evidence" value="ECO:0007669"/>
    <property type="project" value="InterPro"/>
</dbReference>
<reference evidence="8 9" key="1">
    <citation type="journal article" date="2015" name="Genome Announc.">
        <title>Expanding the biotechnology potential of lactobacilli through comparative genomics of 213 strains and associated genera.</title>
        <authorList>
            <person name="Sun Z."/>
            <person name="Harris H.M."/>
            <person name="McCann A."/>
            <person name="Guo C."/>
            <person name="Argimon S."/>
            <person name="Zhang W."/>
            <person name="Yang X."/>
            <person name="Jeffery I.B."/>
            <person name="Cooney J.C."/>
            <person name="Kagawa T.F."/>
            <person name="Liu W."/>
            <person name="Song Y."/>
            <person name="Salvetti E."/>
            <person name="Wrobel A."/>
            <person name="Rasinkangas P."/>
            <person name="Parkhill J."/>
            <person name="Rea M.C."/>
            <person name="O'Sullivan O."/>
            <person name="Ritari J."/>
            <person name="Douillard F.P."/>
            <person name="Paul Ross R."/>
            <person name="Yang R."/>
            <person name="Briner A.E."/>
            <person name="Felis G.E."/>
            <person name="de Vos W.M."/>
            <person name="Barrangou R."/>
            <person name="Klaenhammer T.R."/>
            <person name="Caufield P.W."/>
            <person name="Cui Y."/>
            <person name="Zhang H."/>
            <person name="O'Toole P.W."/>
        </authorList>
    </citation>
    <scope>NUCLEOTIDE SEQUENCE [LARGE SCALE GENOMIC DNA]</scope>
    <source>
        <strain evidence="8 9">DSM 19904</strain>
    </source>
</reference>
<dbReference type="InterPro" id="IPR000914">
    <property type="entry name" value="SBP_5_dom"/>
</dbReference>
<keyword evidence="4 6" id="KW-0732">Signal</keyword>
<keyword evidence="3" id="KW-0813">Transport</keyword>
<dbReference type="PANTHER" id="PTHR30290:SF10">
    <property type="entry name" value="PERIPLASMIC OLIGOPEPTIDE-BINDING PROTEIN-RELATED"/>
    <property type="match status" value="1"/>
</dbReference>
<accession>A0A0R1KZ30</accession>
<dbReference type="PIRSF" id="PIRSF002741">
    <property type="entry name" value="MppA"/>
    <property type="match status" value="1"/>
</dbReference>
<dbReference type="GO" id="GO:0030313">
    <property type="term" value="C:cell envelope"/>
    <property type="evidence" value="ECO:0007669"/>
    <property type="project" value="UniProtKB-SubCell"/>
</dbReference>
<dbReference type="SUPFAM" id="SSF53850">
    <property type="entry name" value="Periplasmic binding protein-like II"/>
    <property type="match status" value="1"/>
</dbReference>
<dbReference type="Pfam" id="PF00496">
    <property type="entry name" value="SBP_bac_5"/>
    <property type="match status" value="1"/>
</dbReference>
<dbReference type="RefSeq" id="WP_057824835.1">
    <property type="nucleotide sequence ID" value="NZ_AZEA01000008.1"/>
</dbReference>
<dbReference type="InterPro" id="IPR039424">
    <property type="entry name" value="SBP_5"/>
</dbReference>
<evidence type="ECO:0000259" key="7">
    <source>
        <dbReference type="Pfam" id="PF00496"/>
    </source>
</evidence>
<comment type="subcellular location">
    <subcellularLocation>
        <location evidence="1">Cell envelope</location>
    </subcellularLocation>
</comment>
<evidence type="ECO:0000313" key="9">
    <source>
        <dbReference type="Proteomes" id="UP000051581"/>
    </source>
</evidence>
<dbReference type="EMBL" id="AZEA01000008">
    <property type="protein sequence ID" value="KRK88568.1"/>
    <property type="molecule type" value="Genomic_DNA"/>
</dbReference>
<organism evidence="8 9">
    <name type="scientific">Lentilactobacillus sunkii DSM 19904</name>
    <dbReference type="NCBI Taxonomy" id="1423808"/>
    <lineage>
        <taxon>Bacteria</taxon>
        <taxon>Bacillati</taxon>
        <taxon>Bacillota</taxon>
        <taxon>Bacilli</taxon>
        <taxon>Lactobacillales</taxon>
        <taxon>Lactobacillaceae</taxon>
        <taxon>Lentilactobacillus</taxon>
    </lineage>
</organism>
<evidence type="ECO:0000256" key="6">
    <source>
        <dbReference type="SAM" id="SignalP"/>
    </source>
</evidence>
<evidence type="ECO:0000256" key="4">
    <source>
        <dbReference type="ARBA" id="ARBA00022729"/>
    </source>
</evidence>
<feature type="region of interest" description="Disordered" evidence="5">
    <location>
        <begin position="26"/>
        <end position="48"/>
    </location>
</feature>